<name>A0A7W8HT95_9HYPH</name>
<dbReference type="Gene3D" id="3.90.580.10">
    <property type="entry name" value="Zinc finger, CHC2-type domain"/>
    <property type="match status" value="1"/>
</dbReference>
<dbReference type="GO" id="GO:0003899">
    <property type="term" value="F:DNA-directed RNA polymerase activity"/>
    <property type="evidence" value="ECO:0007669"/>
    <property type="project" value="InterPro"/>
</dbReference>
<reference evidence="5 6" key="1">
    <citation type="submission" date="2020-08" db="EMBL/GenBank/DDBJ databases">
        <title>Genomic Encyclopedia of Type Strains, Phase IV (KMG-IV): sequencing the most valuable type-strain genomes for metagenomic binning, comparative biology and taxonomic classification.</title>
        <authorList>
            <person name="Goeker M."/>
        </authorList>
    </citation>
    <scope>NUCLEOTIDE SEQUENCE [LARGE SCALE GENOMIC DNA]</scope>
    <source>
        <strain evidence="5 6">DSM 26376</strain>
    </source>
</reference>
<organism evidence="5 6">
    <name type="scientific">Rhizobium rosettiformans</name>
    <dbReference type="NCBI Taxonomy" id="1368430"/>
    <lineage>
        <taxon>Bacteria</taxon>
        <taxon>Pseudomonadati</taxon>
        <taxon>Pseudomonadota</taxon>
        <taxon>Alphaproteobacteria</taxon>
        <taxon>Hyphomicrobiales</taxon>
        <taxon>Rhizobiaceae</taxon>
        <taxon>Rhizobium/Agrobacterium group</taxon>
        <taxon>Rhizobium</taxon>
    </lineage>
</organism>
<dbReference type="AlphaFoldDB" id="A0A7W8HT95"/>
<protein>
    <submittedName>
        <fullName evidence="5">DNA primase</fullName>
    </submittedName>
</protein>
<sequence>MDIKAATKFLNSIPITEVGRHLGLKLPEHGGVRCPFPDHRDSNPSFSIYRKQNRWICYGCGRQGGSIDLVKEVLGTSFIEAVRHQRP</sequence>
<dbReference type="InterPro" id="IPR002694">
    <property type="entry name" value="Znf_CHC2"/>
</dbReference>
<proteinExistence type="predicted"/>
<dbReference type="RefSeq" id="WP_183954703.1">
    <property type="nucleotide sequence ID" value="NZ_JACHGA010000011.1"/>
</dbReference>
<dbReference type="InterPro" id="IPR050219">
    <property type="entry name" value="DnaG_primase"/>
</dbReference>
<comment type="caution">
    <text evidence="5">The sequence shown here is derived from an EMBL/GenBank/DDBJ whole genome shotgun (WGS) entry which is preliminary data.</text>
</comment>
<dbReference type="Pfam" id="PF01807">
    <property type="entry name" value="Zn_ribbon_DnaG"/>
    <property type="match status" value="1"/>
</dbReference>
<dbReference type="SUPFAM" id="SSF57783">
    <property type="entry name" value="Zinc beta-ribbon"/>
    <property type="match status" value="1"/>
</dbReference>
<evidence type="ECO:0000256" key="1">
    <source>
        <dbReference type="ARBA" id="ARBA00022723"/>
    </source>
</evidence>
<feature type="domain" description="Zinc finger CHC2-type" evidence="4">
    <location>
        <begin position="34"/>
        <end position="86"/>
    </location>
</feature>
<dbReference type="PANTHER" id="PTHR30313">
    <property type="entry name" value="DNA PRIMASE"/>
    <property type="match status" value="1"/>
</dbReference>
<dbReference type="EMBL" id="JACHGA010000011">
    <property type="protein sequence ID" value="MBB5277879.1"/>
    <property type="molecule type" value="Genomic_DNA"/>
</dbReference>
<accession>A0A7W8HT95</accession>
<keyword evidence="2" id="KW-0863">Zinc-finger</keyword>
<gene>
    <name evidence="5" type="ORF">HNR26_003968</name>
</gene>
<evidence type="ECO:0000313" key="6">
    <source>
        <dbReference type="Proteomes" id="UP000550895"/>
    </source>
</evidence>
<evidence type="ECO:0000313" key="5">
    <source>
        <dbReference type="EMBL" id="MBB5277879.1"/>
    </source>
</evidence>
<dbReference type="GO" id="GO:0008270">
    <property type="term" value="F:zinc ion binding"/>
    <property type="evidence" value="ECO:0007669"/>
    <property type="project" value="UniProtKB-KW"/>
</dbReference>
<dbReference type="Proteomes" id="UP000550895">
    <property type="component" value="Unassembled WGS sequence"/>
</dbReference>
<dbReference type="GO" id="GO:0003677">
    <property type="term" value="F:DNA binding"/>
    <property type="evidence" value="ECO:0007669"/>
    <property type="project" value="InterPro"/>
</dbReference>
<dbReference type="GO" id="GO:0005737">
    <property type="term" value="C:cytoplasm"/>
    <property type="evidence" value="ECO:0007669"/>
    <property type="project" value="TreeGrafter"/>
</dbReference>
<keyword evidence="1" id="KW-0479">Metal-binding</keyword>
<dbReference type="PANTHER" id="PTHR30313:SF2">
    <property type="entry name" value="DNA PRIMASE"/>
    <property type="match status" value="1"/>
</dbReference>
<keyword evidence="3" id="KW-0862">Zinc</keyword>
<evidence type="ECO:0000259" key="4">
    <source>
        <dbReference type="SMART" id="SM00400"/>
    </source>
</evidence>
<dbReference type="InterPro" id="IPR036977">
    <property type="entry name" value="DNA_primase_Znf_CHC2"/>
</dbReference>
<evidence type="ECO:0000256" key="3">
    <source>
        <dbReference type="ARBA" id="ARBA00022833"/>
    </source>
</evidence>
<dbReference type="SMART" id="SM00400">
    <property type="entry name" value="ZnF_CHCC"/>
    <property type="match status" value="1"/>
</dbReference>
<keyword evidence="6" id="KW-1185">Reference proteome</keyword>
<dbReference type="GO" id="GO:0006269">
    <property type="term" value="P:DNA replication, synthesis of primer"/>
    <property type="evidence" value="ECO:0007669"/>
    <property type="project" value="TreeGrafter"/>
</dbReference>
<evidence type="ECO:0000256" key="2">
    <source>
        <dbReference type="ARBA" id="ARBA00022771"/>
    </source>
</evidence>